<keyword evidence="3" id="KW-1185">Reference proteome</keyword>
<name>A0A212U5W8_9MICO</name>
<evidence type="ECO:0000313" key="2">
    <source>
        <dbReference type="EMBL" id="SNC73627.1"/>
    </source>
</evidence>
<dbReference type="RefSeq" id="WP_088819031.1">
    <property type="nucleotide sequence ID" value="NZ_FYEZ01000003.1"/>
</dbReference>
<proteinExistence type="predicted"/>
<dbReference type="AlphaFoldDB" id="A0A212U5W8"/>
<gene>
    <name evidence="2" type="ORF">SAMN05445756_2061</name>
</gene>
<evidence type="ECO:0008006" key="4">
    <source>
        <dbReference type="Google" id="ProtNLM"/>
    </source>
</evidence>
<organism evidence="2 3">
    <name type="scientific">Kytococcus aerolatus</name>
    <dbReference type="NCBI Taxonomy" id="592308"/>
    <lineage>
        <taxon>Bacteria</taxon>
        <taxon>Bacillati</taxon>
        <taxon>Actinomycetota</taxon>
        <taxon>Actinomycetes</taxon>
        <taxon>Micrococcales</taxon>
        <taxon>Kytococcaceae</taxon>
        <taxon>Kytococcus</taxon>
    </lineage>
</organism>
<evidence type="ECO:0000256" key="1">
    <source>
        <dbReference type="SAM" id="MobiDB-lite"/>
    </source>
</evidence>
<dbReference type="PROSITE" id="PS51257">
    <property type="entry name" value="PROKAR_LIPOPROTEIN"/>
    <property type="match status" value="1"/>
</dbReference>
<dbReference type="Proteomes" id="UP000198122">
    <property type="component" value="Unassembled WGS sequence"/>
</dbReference>
<accession>A0A212U5W8</accession>
<feature type="region of interest" description="Disordered" evidence="1">
    <location>
        <begin position="152"/>
        <end position="172"/>
    </location>
</feature>
<dbReference type="OrthoDB" id="4863528at2"/>
<feature type="compositionally biased region" description="Basic and acidic residues" evidence="1">
    <location>
        <begin position="159"/>
        <end position="172"/>
    </location>
</feature>
<protein>
    <recommendedName>
        <fullName evidence="4">Lipoprotein</fullName>
    </recommendedName>
</protein>
<sequence>MTTTARSRSLAGRRLAALAVAGMIGLTGCQALSPLETTRDYAPADGELLRFEQADVLDLLVLGTEPDAEGRVIGTLVNSGKEPVDVTIAADDAEVGTVTVEPMTTVKLADEELTVPKTAAPGGFQELTVSVGETERKRTVPVLLPINQYEEYAPEGWEAPERPTRSEPAEGH</sequence>
<reference evidence="2 3" key="1">
    <citation type="submission" date="2017-06" db="EMBL/GenBank/DDBJ databases">
        <authorList>
            <person name="Kim H.J."/>
            <person name="Triplett B.A."/>
        </authorList>
    </citation>
    <scope>NUCLEOTIDE SEQUENCE [LARGE SCALE GENOMIC DNA]</scope>
    <source>
        <strain evidence="2 3">DSM 22179</strain>
    </source>
</reference>
<evidence type="ECO:0000313" key="3">
    <source>
        <dbReference type="Proteomes" id="UP000198122"/>
    </source>
</evidence>
<dbReference type="EMBL" id="FYEZ01000003">
    <property type="protein sequence ID" value="SNC73627.1"/>
    <property type="molecule type" value="Genomic_DNA"/>
</dbReference>